<dbReference type="PROSITE" id="PS51257">
    <property type="entry name" value="PROKAR_LIPOPROTEIN"/>
    <property type="match status" value="1"/>
</dbReference>
<accession>A0A8T4KUT2</accession>
<dbReference type="GO" id="GO:0004553">
    <property type="term" value="F:hydrolase activity, hydrolyzing O-glycosyl compounds"/>
    <property type="evidence" value="ECO:0007669"/>
    <property type="project" value="TreeGrafter"/>
</dbReference>
<dbReference type="EMBL" id="JAGVWD010000020">
    <property type="protein sequence ID" value="MBS3057292.1"/>
    <property type="molecule type" value="Genomic_DNA"/>
</dbReference>
<dbReference type="InterPro" id="IPR051923">
    <property type="entry name" value="Glycosyl_Hydrolase_39"/>
</dbReference>
<dbReference type="PANTHER" id="PTHR12631">
    <property type="entry name" value="ALPHA-L-IDURONIDASE"/>
    <property type="match status" value="1"/>
</dbReference>
<dbReference type="InterPro" id="IPR017853">
    <property type="entry name" value="GH"/>
</dbReference>
<organism evidence="1 2">
    <name type="scientific">Candidatus Iainarchaeum sp</name>
    <dbReference type="NCBI Taxonomy" id="3101447"/>
    <lineage>
        <taxon>Archaea</taxon>
        <taxon>Candidatus Iainarchaeota</taxon>
        <taxon>Candidatus Iainarchaeia</taxon>
        <taxon>Candidatus Iainarchaeales</taxon>
        <taxon>Candidatus Iainarchaeaceae</taxon>
        <taxon>Candidatus Iainarchaeum</taxon>
    </lineage>
</organism>
<gene>
    <name evidence="1" type="ORF">J4415_01540</name>
</gene>
<evidence type="ECO:0000313" key="1">
    <source>
        <dbReference type="EMBL" id="MBS3057292.1"/>
    </source>
</evidence>
<evidence type="ECO:0008006" key="3">
    <source>
        <dbReference type="Google" id="ProtNLM"/>
    </source>
</evidence>
<sequence length="567" mass="61894">MNKAIAISIAAFLALLILFSGCVTPDNGEAGSFALSGLAADKIIVTEAVPKYEAGKEVANYNSAFDKQTIDVKNGNAEIALGKNPVFIELDGSYPKADLASYEESPFGFHPANVLIQGYSDNGFADAANIGIKFARQGLYVFWFLVQQDINLQDYDFSEYDGQWKNVPENINILANIDIAPSPLISPRENPQRDPSERERALRYVKENSFLPSDEEKYAAFVHAAVERYDGDGVDDMPGLKNPVRYWQVGNEPPSGLNNYAEFLKLTYDAIKESCARCKVLIGGVPGMPPASEYISQFDSSYLPILNDLPGLGKSFDIFDFHWYGNATGDYKGAEEAYAHIKQKIDALGLSPEEYWITEMGAYSGDPAGADVKYQTEAQQAGDYLKRFVFSLSLGVKKIFPAFGLAEGFKRNDGYFDHTGLIYDGIGSNDLGAGVKKLGYYTYKLMAEKLEGSDWGNVEVVRNGTGNIYVYKFYRKDLGKSIYVAWQDDSEEATDETTWKPESEGDVKGKCGDGICGPVEEEKGICPEDCTGETEGAGAGGAMQGKCGDGVCGPVEKEKGICPEDCG</sequence>
<dbReference type="AlphaFoldDB" id="A0A8T4KUT2"/>
<protein>
    <recommendedName>
        <fullName evidence="3">Asl1-like glycosyl hydrolase catalytic domain-containing protein</fullName>
    </recommendedName>
</protein>
<reference evidence="1" key="1">
    <citation type="submission" date="2021-03" db="EMBL/GenBank/DDBJ databases">
        <authorList>
            <person name="Jaffe A."/>
        </authorList>
    </citation>
    <scope>NUCLEOTIDE SEQUENCE</scope>
    <source>
        <strain evidence="1">RIFCSPHIGHO2_01_FULL_AR10_44_11</strain>
    </source>
</reference>
<proteinExistence type="predicted"/>
<dbReference type="Gene3D" id="3.20.20.80">
    <property type="entry name" value="Glycosidases"/>
    <property type="match status" value="1"/>
</dbReference>
<dbReference type="SUPFAM" id="SSF51445">
    <property type="entry name" value="(Trans)glycosidases"/>
    <property type="match status" value="1"/>
</dbReference>
<reference evidence="1" key="2">
    <citation type="submission" date="2021-05" db="EMBL/GenBank/DDBJ databases">
        <title>Protein family content uncovers lineage relationships and bacterial pathway maintenance mechanisms in DPANN archaea.</title>
        <authorList>
            <person name="Castelle C.J."/>
            <person name="Meheust R."/>
            <person name="Jaffe A.L."/>
            <person name="Seitz K."/>
            <person name="Gong X."/>
            <person name="Baker B.J."/>
            <person name="Banfield J.F."/>
        </authorList>
    </citation>
    <scope>NUCLEOTIDE SEQUENCE</scope>
    <source>
        <strain evidence="1">RIFCSPHIGHO2_01_FULL_AR10_44_11</strain>
    </source>
</reference>
<dbReference type="PANTHER" id="PTHR12631:SF10">
    <property type="entry name" value="BETA-XYLOSIDASE-LIKE PROTEIN-RELATED"/>
    <property type="match status" value="1"/>
</dbReference>
<comment type="caution">
    <text evidence="1">The sequence shown here is derived from an EMBL/GenBank/DDBJ whole genome shotgun (WGS) entry which is preliminary data.</text>
</comment>
<dbReference type="Proteomes" id="UP000677687">
    <property type="component" value="Unassembled WGS sequence"/>
</dbReference>
<evidence type="ECO:0000313" key="2">
    <source>
        <dbReference type="Proteomes" id="UP000677687"/>
    </source>
</evidence>
<name>A0A8T4KUT2_9ARCH</name>